<evidence type="ECO:0000256" key="2">
    <source>
        <dbReference type="SAM" id="Phobius"/>
    </source>
</evidence>
<dbReference type="Proteomes" id="UP001176468">
    <property type="component" value="Unassembled WGS sequence"/>
</dbReference>
<protein>
    <submittedName>
        <fullName evidence="3">Uncharacterized protein</fullName>
    </submittedName>
</protein>
<dbReference type="RefSeq" id="WP_304561913.1">
    <property type="nucleotide sequence ID" value="NZ_JAUQSZ010000009.1"/>
</dbReference>
<keyword evidence="2" id="KW-1133">Transmembrane helix</keyword>
<feature type="region of interest" description="Disordered" evidence="1">
    <location>
        <begin position="66"/>
        <end position="85"/>
    </location>
</feature>
<organism evidence="3 4">
    <name type="scientific">Sphingomonas immobilis</name>
    <dbReference type="NCBI Taxonomy" id="3063997"/>
    <lineage>
        <taxon>Bacteria</taxon>
        <taxon>Pseudomonadati</taxon>
        <taxon>Pseudomonadota</taxon>
        <taxon>Alphaproteobacteria</taxon>
        <taxon>Sphingomonadales</taxon>
        <taxon>Sphingomonadaceae</taxon>
        <taxon>Sphingomonas</taxon>
    </lineage>
</organism>
<accession>A0ABT9A0V4</accession>
<dbReference type="EMBL" id="JAUQSZ010000009">
    <property type="protein sequence ID" value="MDO7843462.1"/>
    <property type="molecule type" value="Genomic_DNA"/>
</dbReference>
<feature type="compositionally biased region" description="Basic and acidic residues" evidence="1">
    <location>
        <begin position="69"/>
        <end position="83"/>
    </location>
</feature>
<evidence type="ECO:0000313" key="4">
    <source>
        <dbReference type="Proteomes" id="UP001176468"/>
    </source>
</evidence>
<keyword evidence="2" id="KW-0812">Transmembrane</keyword>
<keyword evidence="4" id="KW-1185">Reference proteome</keyword>
<evidence type="ECO:0000313" key="3">
    <source>
        <dbReference type="EMBL" id="MDO7843462.1"/>
    </source>
</evidence>
<proteinExistence type="predicted"/>
<reference evidence="3" key="1">
    <citation type="submission" date="2023-07" db="EMBL/GenBank/DDBJ databases">
        <authorList>
            <person name="Kim M.K."/>
        </authorList>
    </citation>
    <scope>NUCLEOTIDE SEQUENCE</scope>
    <source>
        <strain evidence="3">CA1-15</strain>
    </source>
</reference>
<feature type="transmembrane region" description="Helical" evidence="2">
    <location>
        <begin position="25"/>
        <end position="46"/>
    </location>
</feature>
<gene>
    <name evidence="3" type="ORF">Q5H94_14090</name>
</gene>
<name>A0ABT9A0V4_9SPHN</name>
<comment type="caution">
    <text evidence="3">The sequence shown here is derived from an EMBL/GenBank/DDBJ whole genome shotgun (WGS) entry which is preliminary data.</text>
</comment>
<keyword evidence="2" id="KW-0472">Membrane</keyword>
<evidence type="ECO:0000256" key="1">
    <source>
        <dbReference type="SAM" id="MobiDB-lite"/>
    </source>
</evidence>
<sequence>MSDPMPIPATRRLNVSVQPGSTPGMMAFVISTLSTGFAASAARFLWRGSMSGDDLSIPFVSDPSLVKGPKGDKGDSVKGDRGDAGAPGATLIGTTTISQTVTLVALSLGVHEFTVTRAGVAVGDNILLFPASALPAGYAIHGAVVTAANTLKVTMTTPLLAIGTAISIPCRVMRIG</sequence>